<evidence type="ECO:0000259" key="8">
    <source>
        <dbReference type="PROSITE" id="PS50835"/>
    </source>
</evidence>
<keyword evidence="3" id="KW-0597">Phosphoprotein</keyword>
<dbReference type="SUPFAM" id="SSF48726">
    <property type="entry name" value="Immunoglobulin"/>
    <property type="match status" value="2"/>
</dbReference>
<feature type="region of interest" description="Disordered" evidence="7">
    <location>
        <begin position="171"/>
        <end position="231"/>
    </location>
</feature>
<feature type="domain" description="Ig-like" evidence="8">
    <location>
        <begin position="1"/>
        <end position="77"/>
    </location>
</feature>
<keyword evidence="10" id="KW-1185">Reference proteome</keyword>
<comment type="subcellular location">
    <subcellularLocation>
        <location evidence="1">Cytoplasm</location>
    </subcellularLocation>
</comment>
<dbReference type="GeneTree" id="ENSGT00940000156702"/>
<dbReference type="PANTHER" id="PTHR35971:SF6">
    <property type="entry name" value="OBSCURIN-LIKE PROTEIN 1"/>
    <property type="match status" value="1"/>
</dbReference>
<dbReference type="InterPro" id="IPR003599">
    <property type="entry name" value="Ig_sub"/>
</dbReference>
<keyword evidence="4" id="KW-0677">Repeat</keyword>
<keyword evidence="6" id="KW-0393">Immunoglobulin domain</keyword>
<dbReference type="PANTHER" id="PTHR35971">
    <property type="entry name" value="SI:DKEY-31G6.6"/>
    <property type="match status" value="1"/>
</dbReference>
<dbReference type="InterPro" id="IPR013098">
    <property type="entry name" value="Ig_I-set"/>
</dbReference>
<evidence type="ECO:0000313" key="9">
    <source>
        <dbReference type="Ensembl" id="ENSMMMP00000023809.1"/>
    </source>
</evidence>
<reference evidence="9" key="2">
    <citation type="submission" date="2025-09" db="UniProtKB">
        <authorList>
            <consortium name="Ensembl"/>
        </authorList>
    </citation>
    <scope>IDENTIFICATION</scope>
</reference>
<evidence type="ECO:0000256" key="5">
    <source>
        <dbReference type="ARBA" id="ARBA00023157"/>
    </source>
</evidence>
<dbReference type="SMART" id="SM00408">
    <property type="entry name" value="IGc2"/>
    <property type="match status" value="2"/>
</dbReference>
<reference evidence="9" key="1">
    <citation type="submission" date="2025-08" db="UniProtKB">
        <authorList>
            <consortium name="Ensembl"/>
        </authorList>
    </citation>
    <scope>IDENTIFICATION</scope>
</reference>
<evidence type="ECO:0000256" key="3">
    <source>
        <dbReference type="ARBA" id="ARBA00022553"/>
    </source>
</evidence>
<evidence type="ECO:0000256" key="1">
    <source>
        <dbReference type="ARBA" id="ARBA00004496"/>
    </source>
</evidence>
<dbReference type="PROSITE" id="PS50835">
    <property type="entry name" value="IG_LIKE"/>
    <property type="match status" value="2"/>
</dbReference>
<feature type="compositionally biased region" description="Pro residues" evidence="7">
    <location>
        <begin position="177"/>
        <end position="193"/>
    </location>
</feature>
<dbReference type="InterPro" id="IPR052385">
    <property type="entry name" value="Obscurin/Obscurin-like_Reg"/>
</dbReference>
<name>A0A8C6A2Z0_MARMA</name>
<dbReference type="Pfam" id="PF07679">
    <property type="entry name" value="I-set"/>
    <property type="match status" value="2"/>
</dbReference>
<dbReference type="AlphaFoldDB" id="A0A8C6A2Z0"/>
<dbReference type="GO" id="GO:0005737">
    <property type="term" value="C:cytoplasm"/>
    <property type="evidence" value="ECO:0007669"/>
    <property type="project" value="UniProtKB-SubCell"/>
</dbReference>
<sequence length="231" mass="24531">MPLTVHEGDDATFQCEVSPPDAEVTWLRNGAVVTPGPQMEIARSGSSHSLTVRGCRLEDSGTVTARAGSTVTSARLHVRETELLFLRRLQDVRAEEGQDVCLEVETGRVGAAGAVRWLRGGEPLPLDSRLALAQDGHVHRLFIHGVALADQGTYGCESHHDRTLARLSVRRRARAHPQPPAPAPGPRDAPPSPAAALQFLGRRDLQLCGGDGPGRAGSSDRARCVQGGAVA</sequence>
<feature type="domain" description="Ig-like" evidence="8">
    <location>
        <begin position="81"/>
        <end position="168"/>
    </location>
</feature>
<keyword evidence="5" id="KW-1015">Disulfide bond</keyword>
<dbReference type="FunFam" id="2.60.40.10:FF:000211">
    <property type="entry name" value="Obscurin-like protein 1"/>
    <property type="match status" value="1"/>
</dbReference>
<dbReference type="Ensembl" id="ENSMMMT00000026956.1">
    <property type="protein sequence ID" value="ENSMMMP00000023809.1"/>
    <property type="gene ID" value="ENSMMMG00000020857.1"/>
</dbReference>
<dbReference type="Proteomes" id="UP000694407">
    <property type="component" value="Unplaced"/>
</dbReference>
<accession>A0A8C6A2Z0</accession>
<organism evidence="9 10">
    <name type="scientific">Marmota marmota marmota</name>
    <name type="common">Alpine marmot</name>
    <dbReference type="NCBI Taxonomy" id="9994"/>
    <lineage>
        <taxon>Eukaryota</taxon>
        <taxon>Metazoa</taxon>
        <taxon>Chordata</taxon>
        <taxon>Craniata</taxon>
        <taxon>Vertebrata</taxon>
        <taxon>Euteleostomi</taxon>
        <taxon>Mammalia</taxon>
        <taxon>Eutheria</taxon>
        <taxon>Euarchontoglires</taxon>
        <taxon>Glires</taxon>
        <taxon>Rodentia</taxon>
        <taxon>Sciuromorpha</taxon>
        <taxon>Sciuridae</taxon>
        <taxon>Xerinae</taxon>
        <taxon>Marmotini</taxon>
        <taxon>Marmota</taxon>
    </lineage>
</organism>
<evidence type="ECO:0000256" key="4">
    <source>
        <dbReference type="ARBA" id="ARBA00022737"/>
    </source>
</evidence>
<evidence type="ECO:0000256" key="2">
    <source>
        <dbReference type="ARBA" id="ARBA00022490"/>
    </source>
</evidence>
<dbReference type="SMART" id="SM00409">
    <property type="entry name" value="IG"/>
    <property type="match status" value="2"/>
</dbReference>
<dbReference type="InterPro" id="IPR003598">
    <property type="entry name" value="Ig_sub2"/>
</dbReference>
<protein>
    <recommendedName>
        <fullName evidence="8">Ig-like domain-containing protein</fullName>
    </recommendedName>
</protein>
<evidence type="ECO:0000256" key="7">
    <source>
        <dbReference type="SAM" id="MobiDB-lite"/>
    </source>
</evidence>
<keyword evidence="2" id="KW-0963">Cytoplasm</keyword>
<dbReference type="InterPro" id="IPR036179">
    <property type="entry name" value="Ig-like_dom_sf"/>
</dbReference>
<evidence type="ECO:0000256" key="6">
    <source>
        <dbReference type="ARBA" id="ARBA00023319"/>
    </source>
</evidence>
<dbReference type="FunFam" id="2.60.40.10:FF:000856">
    <property type="entry name" value="Obscurin like 1"/>
    <property type="match status" value="1"/>
</dbReference>
<evidence type="ECO:0000313" key="10">
    <source>
        <dbReference type="Proteomes" id="UP000694407"/>
    </source>
</evidence>
<proteinExistence type="predicted"/>
<dbReference type="InterPro" id="IPR013783">
    <property type="entry name" value="Ig-like_fold"/>
</dbReference>
<dbReference type="Gene3D" id="2.60.40.10">
    <property type="entry name" value="Immunoglobulins"/>
    <property type="match status" value="2"/>
</dbReference>
<dbReference type="InterPro" id="IPR007110">
    <property type="entry name" value="Ig-like_dom"/>
</dbReference>